<accession>A0A4R3MH19</accession>
<feature type="compositionally biased region" description="Polar residues" evidence="1">
    <location>
        <begin position="153"/>
        <end position="171"/>
    </location>
</feature>
<dbReference type="EMBL" id="SMAJ01000001">
    <property type="protein sequence ID" value="TCT10955.1"/>
    <property type="molecule type" value="Genomic_DNA"/>
</dbReference>
<sequence length="200" mass="21652">MRVPYGDEYDFVESVHVLKERIKEVQSGDMSGMEAMLVGQAHALQQVFVALMRKGYAQEHLKQYQTHMNLGLKAQAQCRATIQALTELKYPRQVVITKQANFAQGHQQVNNSAHPQENAMAQNELLEVNDGSQTMDIGAAARTGRKNKELATLEQSTGAKTAQGKAASSKNAYKGGGVGKIARIAKGASGHPESTCRNAG</sequence>
<dbReference type="AlphaFoldDB" id="A0A4R3MH19"/>
<dbReference type="Proteomes" id="UP000295525">
    <property type="component" value="Unassembled WGS sequence"/>
</dbReference>
<feature type="region of interest" description="Disordered" evidence="1">
    <location>
        <begin position="153"/>
        <end position="175"/>
    </location>
</feature>
<name>A0A4R3MH19_9BURK</name>
<evidence type="ECO:0000313" key="3">
    <source>
        <dbReference type="Proteomes" id="UP000295525"/>
    </source>
</evidence>
<reference evidence="2 3" key="1">
    <citation type="submission" date="2019-03" db="EMBL/GenBank/DDBJ databases">
        <title>Genomic Encyclopedia of Type Strains, Phase IV (KMG-IV): sequencing the most valuable type-strain genomes for metagenomic binning, comparative biology and taxonomic classification.</title>
        <authorList>
            <person name="Goeker M."/>
        </authorList>
    </citation>
    <scope>NUCLEOTIDE SEQUENCE [LARGE SCALE GENOMIC DNA]</scope>
    <source>
        <strain evidence="2 3">DSM 24591</strain>
    </source>
</reference>
<keyword evidence="3" id="KW-1185">Reference proteome</keyword>
<protein>
    <submittedName>
        <fullName evidence="2">Uncharacterized protein</fullName>
    </submittedName>
</protein>
<evidence type="ECO:0000256" key="1">
    <source>
        <dbReference type="SAM" id="MobiDB-lite"/>
    </source>
</evidence>
<gene>
    <name evidence="2" type="ORF">EDC26_101177</name>
</gene>
<evidence type="ECO:0000313" key="2">
    <source>
        <dbReference type="EMBL" id="TCT10955.1"/>
    </source>
</evidence>
<comment type="caution">
    <text evidence="2">The sequence shown here is derived from an EMBL/GenBank/DDBJ whole genome shotgun (WGS) entry which is preliminary data.</text>
</comment>
<organism evidence="2 3">
    <name type="scientific">Paralcaligenes ureilyticus</name>
    <dbReference type="NCBI Taxonomy" id="627131"/>
    <lineage>
        <taxon>Bacteria</taxon>
        <taxon>Pseudomonadati</taxon>
        <taxon>Pseudomonadota</taxon>
        <taxon>Betaproteobacteria</taxon>
        <taxon>Burkholderiales</taxon>
        <taxon>Alcaligenaceae</taxon>
        <taxon>Paralcaligenes</taxon>
    </lineage>
</organism>
<proteinExistence type="predicted"/>